<evidence type="ECO:0000256" key="2">
    <source>
        <dbReference type="ARBA" id="ARBA00005507"/>
    </source>
</evidence>
<feature type="chain" id="PRO_5044757316" description="COBRA C-terminal domain-containing protein" evidence="9">
    <location>
        <begin position="29"/>
        <end position="659"/>
    </location>
</feature>
<dbReference type="Pfam" id="PF25079">
    <property type="entry name" value="COB_C"/>
    <property type="match status" value="1"/>
</dbReference>
<keyword evidence="7" id="KW-0325">Glycoprotein</keyword>
<dbReference type="InterPro" id="IPR006918">
    <property type="entry name" value="COBRA_pln"/>
</dbReference>
<evidence type="ECO:0000256" key="3">
    <source>
        <dbReference type="ARBA" id="ARBA00022475"/>
    </source>
</evidence>
<keyword evidence="12" id="KW-1185">Reference proteome</keyword>
<dbReference type="AlphaFoldDB" id="A0ABC8R4G6"/>
<sequence>MATSLSVFFTALLSIFTYTATIAQQSQAQPAQNQAPSPASDACNGIFLTYAYTGGRLIPPNLKSDPTQQPYRFESTLTVVNNGLDELKSWRVFVGFENNEVLVSASNAVLADGTSLPAKVGNGTVFAGYPNTDLNTAVATAGDMTQMSVQIQLVGTEYGVGDPDVPMPSNISLVNDGFICPTPTKQGTNKMQVCCTKDSNFNPNTTLGEEFLPRQDGDLTIMYDVIRTYDTNYWAQVTISNHNPLGRLDNWQLSWDWMKEEFIFAMKGAYPSVIDATDCIYGSQGDYYQGLDFSTVLNCLRRPTIIDLPLTMANDTNLGMIPFCCRNGTILPPSMEPSKSTSAFQINVFKMPPDLNRSQLSPPQNWQISGTLNPDFQCGPPVRVSPSQFPNPSGLPSDSTAVASWQVVCNITQPKGVSPRCCVSFSAYYNESIIPCQTCACGCPSSSSRTCSTTTPALFLPSQALLLPFENRTKLATAWADVNHLRIPNPLPCGDNCGVSLNWHLYTDYTSGWTARMTIFNWDDTSFVDWFAAVELDKAAAPGYQKVYSFNGSVLNGVNNTIFMQGLPGLNYLVAETDGADPAKDPRVPGKQQSVISFTKKNLPGINVPAGDGFPTKVYFNGEECSLPKVLPSGNSHRLGSASITSVLIAIIVLMLIQQ</sequence>
<keyword evidence="4" id="KW-0336">GPI-anchor</keyword>
<evidence type="ECO:0000256" key="6">
    <source>
        <dbReference type="ARBA" id="ARBA00023136"/>
    </source>
</evidence>
<feature type="domain" description="COBRA C-terminal" evidence="10">
    <location>
        <begin position="420"/>
        <end position="632"/>
    </location>
</feature>
<dbReference type="GO" id="GO:0098552">
    <property type="term" value="C:side of membrane"/>
    <property type="evidence" value="ECO:0007669"/>
    <property type="project" value="UniProtKB-KW"/>
</dbReference>
<evidence type="ECO:0000313" key="12">
    <source>
        <dbReference type="Proteomes" id="UP001642360"/>
    </source>
</evidence>
<keyword evidence="6" id="KW-0472">Membrane</keyword>
<evidence type="ECO:0000256" key="4">
    <source>
        <dbReference type="ARBA" id="ARBA00022622"/>
    </source>
</evidence>
<gene>
    <name evidence="11" type="ORF">ILEXP_LOCUS6286</name>
</gene>
<comment type="subcellular location">
    <subcellularLocation>
        <location evidence="1">Cell membrane</location>
        <topology evidence="1">Lipid-anchor</topology>
        <topology evidence="1">GPI-anchor</topology>
    </subcellularLocation>
</comment>
<dbReference type="EMBL" id="CAUOFW020000925">
    <property type="protein sequence ID" value="CAK9138932.1"/>
    <property type="molecule type" value="Genomic_DNA"/>
</dbReference>
<dbReference type="InterPro" id="IPR056900">
    <property type="entry name" value="COB_C"/>
</dbReference>
<evidence type="ECO:0000259" key="10">
    <source>
        <dbReference type="Pfam" id="PF25079"/>
    </source>
</evidence>
<keyword evidence="8" id="KW-0449">Lipoprotein</keyword>
<organism evidence="11 12">
    <name type="scientific">Ilex paraguariensis</name>
    <name type="common">yerba mate</name>
    <dbReference type="NCBI Taxonomy" id="185542"/>
    <lineage>
        <taxon>Eukaryota</taxon>
        <taxon>Viridiplantae</taxon>
        <taxon>Streptophyta</taxon>
        <taxon>Embryophyta</taxon>
        <taxon>Tracheophyta</taxon>
        <taxon>Spermatophyta</taxon>
        <taxon>Magnoliopsida</taxon>
        <taxon>eudicotyledons</taxon>
        <taxon>Gunneridae</taxon>
        <taxon>Pentapetalae</taxon>
        <taxon>asterids</taxon>
        <taxon>campanulids</taxon>
        <taxon>Aquifoliales</taxon>
        <taxon>Aquifoliaceae</taxon>
        <taxon>Ilex</taxon>
    </lineage>
</organism>
<keyword evidence="3" id="KW-1003">Cell membrane</keyword>
<evidence type="ECO:0000313" key="11">
    <source>
        <dbReference type="EMBL" id="CAK9138932.1"/>
    </source>
</evidence>
<protein>
    <recommendedName>
        <fullName evidence="10">COBRA C-terminal domain-containing protein</fullName>
    </recommendedName>
</protein>
<dbReference type="GO" id="GO:0005886">
    <property type="term" value="C:plasma membrane"/>
    <property type="evidence" value="ECO:0007669"/>
    <property type="project" value="UniProtKB-SubCell"/>
</dbReference>
<name>A0ABC8R4G6_9AQUA</name>
<evidence type="ECO:0000256" key="8">
    <source>
        <dbReference type="ARBA" id="ARBA00023288"/>
    </source>
</evidence>
<dbReference type="Pfam" id="PF04833">
    <property type="entry name" value="COBRA"/>
    <property type="match status" value="1"/>
</dbReference>
<comment type="similarity">
    <text evidence="2">Belongs to the COBRA family.</text>
</comment>
<dbReference type="PANTHER" id="PTHR31052:SF3">
    <property type="entry name" value="COBRA-LIKE PROTEIN 7"/>
    <property type="match status" value="1"/>
</dbReference>
<dbReference type="Proteomes" id="UP001642360">
    <property type="component" value="Unassembled WGS sequence"/>
</dbReference>
<feature type="signal peptide" evidence="9">
    <location>
        <begin position="1"/>
        <end position="28"/>
    </location>
</feature>
<proteinExistence type="inferred from homology"/>
<evidence type="ECO:0000256" key="9">
    <source>
        <dbReference type="SAM" id="SignalP"/>
    </source>
</evidence>
<reference evidence="11 12" key="1">
    <citation type="submission" date="2024-02" db="EMBL/GenBank/DDBJ databases">
        <authorList>
            <person name="Vignale AGUSTIN F."/>
            <person name="Sosa J E."/>
            <person name="Modenutti C."/>
        </authorList>
    </citation>
    <scope>NUCLEOTIDE SEQUENCE [LARGE SCALE GENOMIC DNA]</scope>
</reference>
<dbReference type="PANTHER" id="PTHR31052">
    <property type="entry name" value="COBRA-LIKE PROTEIN 7"/>
    <property type="match status" value="1"/>
</dbReference>
<evidence type="ECO:0000256" key="5">
    <source>
        <dbReference type="ARBA" id="ARBA00022729"/>
    </source>
</evidence>
<evidence type="ECO:0000256" key="7">
    <source>
        <dbReference type="ARBA" id="ARBA00023180"/>
    </source>
</evidence>
<keyword evidence="5 9" id="KW-0732">Signal</keyword>
<accession>A0ABC8R4G6</accession>
<comment type="caution">
    <text evidence="11">The sequence shown here is derived from an EMBL/GenBank/DDBJ whole genome shotgun (WGS) entry which is preliminary data.</text>
</comment>
<evidence type="ECO:0000256" key="1">
    <source>
        <dbReference type="ARBA" id="ARBA00004609"/>
    </source>
</evidence>